<comment type="caution">
    <text evidence="1">The sequence shown here is derived from an EMBL/GenBank/DDBJ whole genome shotgun (WGS) entry which is preliminary data.</text>
</comment>
<dbReference type="EMBL" id="LAVV01009072">
    <property type="protein sequence ID" value="KNZ51274.1"/>
    <property type="molecule type" value="Genomic_DNA"/>
</dbReference>
<sequence length="40" mass="4646">MGEVPNTIRYRFFVLRKLLLGSCFQCKLARFEVFSDGICS</sequence>
<name>A0A0L6URY3_9BASI</name>
<dbReference type="AlphaFoldDB" id="A0A0L6URY3"/>
<evidence type="ECO:0000313" key="1">
    <source>
        <dbReference type="EMBL" id="KNZ51274.1"/>
    </source>
</evidence>
<protein>
    <submittedName>
        <fullName evidence="1">Putative signal peptide protein</fullName>
    </submittedName>
</protein>
<accession>A0A0L6URY3</accession>
<gene>
    <name evidence="1" type="ORF">VP01_4012g2</name>
</gene>
<reference evidence="1 2" key="1">
    <citation type="submission" date="2015-08" db="EMBL/GenBank/DDBJ databases">
        <title>Next Generation Sequencing and Analysis of the Genome of Puccinia sorghi L Schw, the Causal Agent of Maize Common Rust.</title>
        <authorList>
            <person name="Rochi L."/>
            <person name="Burguener G."/>
            <person name="Darino M."/>
            <person name="Turjanski A."/>
            <person name="Kreff E."/>
            <person name="Dieguez M.J."/>
            <person name="Sacco F."/>
        </authorList>
    </citation>
    <scope>NUCLEOTIDE SEQUENCE [LARGE SCALE GENOMIC DNA]</scope>
    <source>
        <strain evidence="1 2">RO10H11247</strain>
    </source>
</reference>
<evidence type="ECO:0000313" key="2">
    <source>
        <dbReference type="Proteomes" id="UP000037035"/>
    </source>
</evidence>
<organism evidence="1 2">
    <name type="scientific">Puccinia sorghi</name>
    <dbReference type="NCBI Taxonomy" id="27349"/>
    <lineage>
        <taxon>Eukaryota</taxon>
        <taxon>Fungi</taxon>
        <taxon>Dikarya</taxon>
        <taxon>Basidiomycota</taxon>
        <taxon>Pucciniomycotina</taxon>
        <taxon>Pucciniomycetes</taxon>
        <taxon>Pucciniales</taxon>
        <taxon>Pucciniaceae</taxon>
        <taxon>Puccinia</taxon>
    </lineage>
</organism>
<dbReference type="Proteomes" id="UP000037035">
    <property type="component" value="Unassembled WGS sequence"/>
</dbReference>
<proteinExistence type="predicted"/>
<keyword evidence="2" id="KW-1185">Reference proteome</keyword>
<dbReference type="VEuPathDB" id="FungiDB:VP01_4012g2"/>